<evidence type="ECO:0000256" key="7">
    <source>
        <dbReference type="ARBA" id="ARBA00022989"/>
    </source>
</evidence>
<evidence type="ECO:0000256" key="3">
    <source>
        <dbReference type="ARBA" id="ARBA00022448"/>
    </source>
</evidence>
<dbReference type="PROSITE" id="PS51012">
    <property type="entry name" value="ABC_TM2"/>
    <property type="match status" value="1"/>
</dbReference>
<feature type="transmembrane region" description="Helical" evidence="9">
    <location>
        <begin position="254"/>
        <end position="272"/>
    </location>
</feature>
<dbReference type="PANTHER" id="PTHR30413:SF8">
    <property type="entry name" value="TRANSPORT PERMEASE PROTEIN"/>
    <property type="match status" value="1"/>
</dbReference>
<proteinExistence type="inferred from homology"/>
<evidence type="ECO:0000256" key="1">
    <source>
        <dbReference type="ARBA" id="ARBA00004429"/>
    </source>
</evidence>
<dbReference type="AlphaFoldDB" id="A0A2U1JI85"/>
<feature type="transmembrane region" description="Helical" evidence="9">
    <location>
        <begin position="49"/>
        <end position="72"/>
    </location>
</feature>
<dbReference type="GO" id="GO:0015920">
    <property type="term" value="P:lipopolysaccharide transport"/>
    <property type="evidence" value="ECO:0007669"/>
    <property type="project" value="TreeGrafter"/>
</dbReference>
<keyword evidence="3 9" id="KW-0813">Transport</keyword>
<name>A0A2U1JI85_9FLAO</name>
<dbReference type="OrthoDB" id="9786910at2"/>
<evidence type="ECO:0000256" key="8">
    <source>
        <dbReference type="ARBA" id="ARBA00023136"/>
    </source>
</evidence>
<dbReference type="Proteomes" id="UP000245449">
    <property type="component" value="Unassembled WGS sequence"/>
</dbReference>
<dbReference type="Pfam" id="PF01061">
    <property type="entry name" value="ABC2_membrane"/>
    <property type="match status" value="1"/>
</dbReference>
<dbReference type="GO" id="GO:0043190">
    <property type="term" value="C:ATP-binding cassette (ABC) transporter complex"/>
    <property type="evidence" value="ECO:0007669"/>
    <property type="project" value="InterPro"/>
</dbReference>
<comment type="caution">
    <text evidence="11">The sequence shown here is derived from an EMBL/GenBank/DDBJ whole genome shotgun (WGS) entry which is preliminary data.</text>
</comment>
<dbReference type="InterPro" id="IPR013525">
    <property type="entry name" value="ABC2_TM"/>
</dbReference>
<comment type="similarity">
    <text evidence="2 9">Belongs to the ABC-2 integral membrane protein family.</text>
</comment>
<accession>A0A2U1JI85</accession>
<evidence type="ECO:0000313" key="12">
    <source>
        <dbReference type="Proteomes" id="UP000245449"/>
    </source>
</evidence>
<keyword evidence="12" id="KW-1185">Reference proteome</keyword>
<evidence type="ECO:0000256" key="9">
    <source>
        <dbReference type="RuleBase" id="RU361157"/>
    </source>
</evidence>
<feature type="transmembrane region" description="Helical" evidence="9">
    <location>
        <begin position="165"/>
        <end position="185"/>
    </location>
</feature>
<sequence length="283" mass="32432">MENNQQKWTEVISSETSIFKLNLDEVWRYKDLLFMFVKRDFVTFYKQTILGPLWFIIQPLLTTIMYVIIFGNLAKISTDESPKIVFYLAGVSIWGYFSETLTKTASVFTTNANIFGKVYFPRLIMPLSLVVSGMIKFGVQFSIFIAVLLYYFFVQGNVYPNAYVLLTPFLLFLMAILALGLGMIISSMTTKYKDLSYLISFGIQLFMYATPVVYPLSSIPEKYKFILLLNPLTAIFECFRYAFLGTGAFEMSMLVYGTVVSIVILIMGIIVFNKVEKNFIDTV</sequence>
<keyword evidence="5" id="KW-0997">Cell inner membrane</keyword>
<dbReference type="RefSeq" id="WP_116725013.1">
    <property type="nucleotide sequence ID" value="NZ_QCZI01000010.1"/>
</dbReference>
<protein>
    <recommendedName>
        <fullName evidence="9">Transport permease protein</fullName>
    </recommendedName>
</protein>
<dbReference type="EMBL" id="QCZI01000010">
    <property type="protein sequence ID" value="PWA04866.1"/>
    <property type="molecule type" value="Genomic_DNA"/>
</dbReference>
<feature type="transmembrane region" description="Helical" evidence="9">
    <location>
        <begin position="197"/>
        <end position="217"/>
    </location>
</feature>
<keyword evidence="4 9" id="KW-1003">Cell membrane</keyword>
<gene>
    <name evidence="11" type="ORF">DB895_08855</name>
</gene>
<dbReference type="PRINTS" id="PR00164">
    <property type="entry name" value="ABC2TRNSPORT"/>
</dbReference>
<comment type="subcellular location">
    <subcellularLocation>
        <location evidence="1">Cell inner membrane</location>
        <topology evidence="1">Multi-pass membrane protein</topology>
    </subcellularLocation>
    <subcellularLocation>
        <location evidence="9">Cell membrane</location>
        <topology evidence="9">Multi-pass membrane protein</topology>
    </subcellularLocation>
</comment>
<dbReference type="PANTHER" id="PTHR30413">
    <property type="entry name" value="INNER MEMBRANE TRANSPORT PERMEASE"/>
    <property type="match status" value="1"/>
</dbReference>
<keyword evidence="7 9" id="KW-1133">Transmembrane helix</keyword>
<evidence type="ECO:0000256" key="5">
    <source>
        <dbReference type="ARBA" id="ARBA00022519"/>
    </source>
</evidence>
<evidence type="ECO:0000256" key="6">
    <source>
        <dbReference type="ARBA" id="ARBA00022692"/>
    </source>
</evidence>
<reference evidence="11 12" key="1">
    <citation type="submission" date="2018-04" db="EMBL/GenBank/DDBJ databases">
        <title>Flavobacterium sp. nov., isolated from glacier ice.</title>
        <authorList>
            <person name="Liu Q."/>
            <person name="Xin Y.-H."/>
        </authorList>
    </citation>
    <scope>NUCLEOTIDE SEQUENCE [LARGE SCALE GENOMIC DNA]</scope>
    <source>
        <strain evidence="11 12">RB1R5</strain>
    </source>
</reference>
<organism evidence="11 12">
    <name type="scientific">Flavobacterium psychrotolerans</name>
    <dbReference type="NCBI Taxonomy" id="2169410"/>
    <lineage>
        <taxon>Bacteria</taxon>
        <taxon>Pseudomonadati</taxon>
        <taxon>Bacteroidota</taxon>
        <taxon>Flavobacteriia</taxon>
        <taxon>Flavobacteriales</taxon>
        <taxon>Flavobacteriaceae</taxon>
        <taxon>Flavobacterium</taxon>
    </lineage>
</organism>
<dbReference type="GO" id="GO:0140359">
    <property type="term" value="F:ABC-type transporter activity"/>
    <property type="evidence" value="ECO:0007669"/>
    <property type="project" value="InterPro"/>
</dbReference>
<keyword evidence="6 9" id="KW-0812">Transmembrane</keyword>
<dbReference type="InterPro" id="IPR000412">
    <property type="entry name" value="ABC_2_transport"/>
</dbReference>
<evidence type="ECO:0000256" key="4">
    <source>
        <dbReference type="ARBA" id="ARBA00022475"/>
    </source>
</evidence>
<evidence type="ECO:0000259" key="10">
    <source>
        <dbReference type="PROSITE" id="PS51012"/>
    </source>
</evidence>
<dbReference type="InterPro" id="IPR047817">
    <property type="entry name" value="ABC2_TM_bact-type"/>
</dbReference>
<keyword evidence="8 9" id="KW-0472">Membrane</keyword>
<feature type="transmembrane region" description="Helical" evidence="9">
    <location>
        <begin position="84"/>
        <end position="102"/>
    </location>
</feature>
<evidence type="ECO:0000256" key="2">
    <source>
        <dbReference type="ARBA" id="ARBA00007783"/>
    </source>
</evidence>
<feature type="transmembrane region" description="Helical" evidence="9">
    <location>
        <begin position="123"/>
        <end position="153"/>
    </location>
</feature>
<evidence type="ECO:0000313" key="11">
    <source>
        <dbReference type="EMBL" id="PWA04866.1"/>
    </source>
</evidence>
<feature type="domain" description="ABC transmembrane type-2" evidence="10">
    <location>
        <begin position="50"/>
        <end position="275"/>
    </location>
</feature>